<proteinExistence type="predicted"/>
<evidence type="ECO:0000313" key="2">
    <source>
        <dbReference type="EMBL" id="VAW28474.1"/>
    </source>
</evidence>
<name>A0A3B0V972_9ZZZZ</name>
<accession>A0A3B0V972</accession>
<gene>
    <name evidence="2" type="ORF">MNBD_BACTEROID06-1303</name>
</gene>
<organism evidence="2">
    <name type="scientific">hydrothermal vent metagenome</name>
    <dbReference type="NCBI Taxonomy" id="652676"/>
    <lineage>
        <taxon>unclassified sequences</taxon>
        <taxon>metagenomes</taxon>
        <taxon>ecological metagenomes</taxon>
    </lineage>
</organism>
<dbReference type="InterPro" id="IPR025381">
    <property type="entry name" value="DUF4296"/>
</dbReference>
<reference evidence="2" key="1">
    <citation type="submission" date="2018-06" db="EMBL/GenBank/DDBJ databases">
        <authorList>
            <person name="Zhirakovskaya E."/>
        </authorList>
    </citation>
    <scope>NUCLEOTIDE SEQUENCE</scope>
</reference>
<dbReference type="AlphaFoldDB" id="A0A3B0V972"/>
<sequence length="100" mass="11703">MACGQSNKHGKIMTHEQMVNYLIQLHIAEAQVQNLRLKKDSSMIVFDIYEKYLLEKNELSDTLFVNSYNYYLKNPIELETIYEAVVDSISVRKSKEDVLK</sequence>
<dbReference type="EMBL" id="UOES01000408">
    <property type="protein sequence ID" value="VAW28474.1"/>
    <property type="molecule type" value="Genomic_DNA"/>
</dbReference>
<feature type="domain" description="DUF4296" evidence="1">
    <location>
        <begin position="12"/>
        <end position="94"/>
    </location>
</feature>
<protein>
    <recommendedName>
        <fullName evidence="1">DUF4296 domain-containing protein</fullName>
    </recommendedName>
</protein>
<evidence type="ECO:0000259" key="1">
    <source>
        <dbReference type="Pfam" id="PF14129"/>
    </source>
</evidence>
<dbReference type="Pfam" id="PF14129">
    <property type="entry name" value="DUF4296"/>
    <property type="match status" value="1"/>
</dbReference>